<keyword evidence="6" id="KW-1185">Reference proteome</keyword>
<feature type="compositionally biased region" description="Polar residues" evidence="4">
    <location>
        <begin position="783"/>
        <end position="792"/>
    </location>
</feature>
<dbReference type="PROSITE" id="PS50297">
    <property type="entry name" value="ANK_REP_REGION"/>
    <property type="match status" value="5"/>
</dbReference>
<feature type="compositionally biased region" description="Polar residues" evidence="4">
    <location>
        <begin position="635"/>
        <end position="668"/>
    </location>
</feature>
<feature type="compositionally biased region" description="Low complexity" evidence="4">
    <location>
        <begin position="734"/>
        <end position="749"/>
    </location>
</feature>
<feature type="compositionally biased region" description="Polar residues" evidence="4">
    <location>
        <begin position="750"/>
        <end position="762"/>
    </location>
</feature>
<dbReference type="EMBL" id="CP111017">
    <property type="protein sequence ID" value="WAR09131.1"/>
    <property type="molecule type" value="Genomic_DNA"/>
</dbReference>
<feature type="compositionally biased region" description="Polar residues" evidence="4">
    <location>
        <begin position="924"/>
        <end position="958"/>
    </location>
</feature>
<evidence type="ECO:0000256" key="2">
    <source>
        <dbReference type="ARBA" id="ARBA00023043"/>
    </source>
</evidence>
<gene>
    <name evidence="5" type="ORF">MAR_019089</name>
</gene>
<dbReference type="InterPro" id="IPR002110">
    <property type="entry name" value="Ankyrin_rpt"/>
</dbReference>
<dbReference type="PRINTS" id="PR01415">
    <property type="entry name" value="ANKYRIN"/>
</dbReference>
<dbReference type="Pfam" id="PF00023">
    <property type="entry name" value="Ank"/>
    <property type="match status" value="1"/>
</dbReference>
<dbReference type="InterPro" id="IPR036770">
    <property type="entry name" value="Ankyrin_rpt-contain_sf"/>
</dbReference>
<dbReference type="Gene3D" id="1.25.40.20">
    <property type="entry name" value="Ankyrin repeat-containing domain"/>
    <property type="match status" value="2"/>
</dbReference>
<feature type="compositionally biased region" description="Low complexity" evidence="4">
    <location>
        <begin position="1096"/>
        <end position="1105"/>
    </location>
</feature>
<organism evidence="5 6">
    <name type="scientific">Mya arenaria</name>
    <name type="common">Soft-shell clam</name>
    <dbReference type="NCBI Taxonomy" id="6604"/>
    <lineage>
        <taxon>Eukaryota</taxon>
        <taxon>Metazoa</taxon>
        <taxon>Spiralia</taxon>
        <taxon>Lophotrochozoa</taxon>
        <taxon>Mollusca</taxon>
        <taxon>Bivalvia</taxon>
        <taxon>Autobranchia</taxon>
        <taxon>Heteroconchia</taxon>
        <taxon>Euheterodonta</taxon>
        <taxon>Imparidentia</taxon>
        <taxon>Neoheterodontei</taxon>
        <taxon>Myida</taxon>
        <taxon>Myoidea</taxon>
        <taxon>Myidae</taxon>
        <taxon>Mya</taxon>
    </lineage>
</organism>
<feature type="repeat" description="ANK" evidence="3">
    <location>
        <begin position="135"/>
        <end position="167"/>
    </location>
</feature>
<name>A0ABY7EPP0_MYAAR</name>
<evidence type="ECO:0000256" key="4">
    <source>
        <dbReference type="SAM" id="MobiDB-lite"/>
    </source>
</evidence>
<feature type="repeat" description="ANK" evidence="3">
    <location>
        <begin position="75"/>
        <end position="107"/>
    </location>
</feature>
<feature type="region of interest" description="Disordered" evidence="4">
    <location>
        <begin position="275"/>
        <end position="333"/>
    </location>
</feature>
<feature type="compositionally biased region" description="Polar residues" evidence="4">
    <location>
        <begin position="1130"/>
        <end position="1147"/>
    </location>
</feature>
<feature type="region of interest" description="Disordered" evidence="4">
    <location>
        <begin position="558"/>
        <end position="583"/>
    </location>
</feature>
<accession>A0ABY7EPP0</accession>
<feature type="repeat" description="ANK" evidence="3">
    <location>
        <begin position="42"/>
        <end position="74"/>
    </location>
</feature>
<feature type="compositionally biased region" description="Polar residues" evidence="4">
    <location>
        <begin position="822"/>
        <end position="843"/>
    </location>
</feature>
<evidence type="ECO:0000256" key="1">
    <source>
        <dbReference type="ARBA" id="ARBA00022737"/>
    </source>
</evidence>
<reference evidence="5" key="1">
    <citation type="submission" date="2022-11" db="EMBL/GenBank/DDBJ databases">
        <title>Centuries of genome instability and evolution in soft-shell clam transmissible cancer (bioRxiv).</title>
        <authorList>
            <person name="Hart S.F.M."/>
            <person name="Yonemitsu M.A."/>
            <person name="Giersch R.M."/>
            <person name="Beal B.F."/>
            <person name="Arriagada G."/>
            <person name="Davis B.W."/>
            <person name="Ostrander E.A."/>
            <person name="Goff S.P."/>
            <person name="Metzger M.J."/>
        </authorList>
    </citation>
    <scope>NUCLEOTIDE SEQUENCE</scope>
    <source>
        <strain evidence="5">MELC-2E11</strain>
        <tissue evidence="5">Siphon/mantle</tissue>
    </source>
</reference>
<feature type="region of interest" description="Disordered" evidence="4">
    <location>
        <begin position="916"/>
        <end position="982"/>
    </location>
</feature>
<proteinExistence type="predicted"/>
<feature type="region of interest" description="Disordered" evidence="4">
    <location>
        <begin position="615"/>
        <end position="668"/>
    </location>
</feature>
<feature type="compositionally biased region" description="Polar residues" evidence="4">
    <location>
        <begin position="558"/>
        <end position="577"/>
    </location>
</feature>
<feature type="compositionally biased region" description="Basic and acidic residues" evidence="4">
    <location>
        <begin position="288"/>
        <end position="297"/>
    </location>
</feature>
<feature type="repeat" description="ANK" evidence="3">
    <location>
        <begin position="201"/>
        <end position="233"/>
    </location>
</feature>
<protein>
    <submittedName>
        <fullName evidence="5">ANKR6-like protein</fullName>
    </submittedName>
</protein>
<feature type="compositionally biased region" description="Polar residues" evidence="4">
    <location>
        <begin position="1072"/>
        <end position="1090"/>
    </location>
</feature>
<keyword evidence="1" id="KW-0677">Repeat</keyword>
<feature type="region of interest" description="Disordered" evidence="4">
    <location>
        <begin position="732"/>
        <end position="849"/>
    </location>
</feature>
<feature type="region of interest" description="Disordered" evidence="4">
    <location>
        <begin position="1072"/>
        <end position="1147"/>
    </location>
</feature>
<feature type="compositionally biased region" description="Low complexity" evidence="4">
    <location>
        <begin position="1117"/>
        <end position="1129"/>
    </location>
</feature>
<sequence>MDEGGTGGLTINDRLRQAAGKGLGEEVAQCLQAGATFDADQDGRTALHYAALNGYPDVARFLVEKGCDIDIQDDSGYTALHRAASQGHLEVITTLLEAGCDPNTQDEHGNAAIHEAAWNGYSKTLELLVKFDANAGFTALHLSAQNGHNESSRVLLYAGCNSDLKNNYGDTTIHTGARYGHAGVTRILISARAKLNEQNKNGDTALHIAAALKRRKIAKLLVDSGVDVFMKNKQNETAIDVARRKDHVEIISIIQAYSRPVKPIPKEVNFKLDHHEPEGPIVVPDNRNIPEKQEKGKSRFLFFKKKKSKDKDKTPQGRSVSPQGRVPVGGDLRAAGQTPVQGFFSKYVPREGVQYYRDLAGNVKQGPVGYSPTCNCHPAINQLQKEIHDTQDHVYGRIHNNNRVLNDRIDQVDHRSSMRVQALEKYTHDQFHEEKNRCRQRIDHRLDEYGDAGQDHMKSQIQNWLEQKLEGYGHCLHHHHDDSALPNDNIFTEVHETANGRLFKSRSDETLSQSDNHSGKFRKRNFYESRQQAMQQIRAWQVPSYSKDKYRVKISAKQTANATGKRSQSQHNVNNTDIEPARQYPIEPKVEVRTYASKNLPNTIGRNMARTEDHGDYMAMTGSPQPVQRAPSRPQPQVYQSTRQQGTSSRGPVTHSTPKSRESSPYTTHTNIVRSHTDGYLAQGSPRQLTFQDISHSTQESTLHSSSGGQGVMTYTKAESFGDVKSARSDLQLSKASSASPTKSTTSATLFSSGYRNSTSSDKLMPENPKPTFTTFGYDETMRSSAQPNNQEDQIDMSGQGVSVGTPRSASSHSSRAEEQMNKTQISGNSMYSRQISQSSHGFSPSHHDDMYVEMKNFTPAKLHQRARSSDGLLETDVDHVHSSQNMAQSFNTHDATQLSVTARSSSETRNILRAMSPTPAPQQPSRNITQSPANTCNKTISHPKLSSTPTAIPNSFTRPAERSVERPIPPPKPSVHTVPNKLFGANTADRHYAGNINFKSTLPRPENPYTTVKQAQFQRDLNQNYAVMPEVHPVPTNYYSQGLTNGTNGVPAQNQLEPRSKFAIQTYLTETPPFDSQIQRENSPNICNNSKEDSSSNPDSGYSSKIYGNRASSVQPPSCGSTPSSSFSTDRGLTSNTNSPQSQYSSTDYEYLPKRQYDNEVHTPMNNWYHRQIQETTQKVYDSWRNDRSPRIPPQQQQQQRLPASYYGNGDYVSANQIQASRANQSGYTLSGQQNHLVSTYVMHGSDV</sequence>
<dbReference type="PROSITE" id="PS50088">
    <property type="entry name" value="ANK_REPEAT"/>
    <property type="match status" value="5"/>
</dbReference>
<keyword evidence="2 3" id="KW-0040">ANK repeat</keyword>
<dbReference type="Pfam" id="PF12796">
    <property type="entry name" value="Ank_2"/>
    <property type="match status" value="2"/>
</dbReference>
<dbReference type="PANTHER" id="PTHR24173">
    <property type="entry name" value="ANKYRIN REPEAT CONTAINING"/>
    <property type="match status" value="1"/>
</dbReference>
<dbReference type="SMART" id="SM00248">
    <property type="entry name" value="ANK"/>
    <property type="match status" value="7"/>
</dbReference>
<feature type="repeat" description="ANK" evidence="3">
    <location>
        <begin position="168"/>
        <end position="200"/>
    </location>
</feature>
<evidence type="ECO:0000313" key="5">
    <source>
        <dbReference type="EMBL" id="WAR09131.1"/>
    </source>
</evidence>
<evidence type="ECO:0000256" key="3">
    <source>
        <dbReference type="PROSITE-ProRule" id="PRU00023"/>
    </source>
</evidence>
<evidence type="ECO:0000313" key="6">
    <source>
        <dbReference type="Proteomes" id="UP001164746"/>
    </source>
</evidence>
<dbReference type="SUPFAM" id="SSF48403">
    <property type="entry name" value="Ankyrin repeat"/>
    <property type="match status" value="1"/>
</dbReference>
<dbReference type="PANTHER" id="PTHR24173:SF74">
    <property type="entry name" value="ANKYRIN REPEAT DOMAIN-CONTAINING PROTEIN 16"/>
    <property type="match status" value="1"/>
</dbReference>
<dbReference type="Proteomes" id="UP001164746">
    <property type="component" value="Chromosome 6"/>
</dbReference>
<feature type="region of interest" description="Disordered" evidence="4">
    <location>
        <begin position="889"/>
        <end position="908"/>
    </location>
</feature>